<dbReference type="AlphaFoldDB" id="A0A4P7NIN3"/>
<protein>
    <submittedName>
        <fullName evidence="2">Uncharacterized protein</fullName>
    </submittedName>
</protein>
<evidence type="ECO:0000313" key="3">
    <source>
        <dbReference type="Proteomes" id="UP000294847"/>
    </source>
</evidence>
<evidence type="ECO:0000256" key="1">
    <source>
        <dbReference type="SAM" id="MobiDB-lite"/>
    </source>
</evidence>
<sequence length="153" mass="16787">MRSLPSFSTLDFLTFFPLIPLRQHLTTKQTTLRNTHQHKAATNENNNKKSTNPTTTIKMSSPIVPKRAPTLKIALGESSFSFDRSSSAVSPSSATKPSPAAWSIEQPRRKSSSGSSYAGSYQGTRCHCCGTMFVISNKCINRQCSHVSCEQCV</sequence>
<reference evidence="2 3" key="1">
    <citation type="journal article" date="2019" name="Mol. Biol. Evol.">
        <title>Blast fungal genomes show frequent chromosomal changes, gene gains and losses, and effector gene turnover.</title>
        <authorList>
            <person name="Gomez Luciano L.B."/>
            <person name="Jason Tsai I."/>
            <person name="Chuma I."/>
            <person name="Tosa Y."/>
            <person name="Chen Y.H."/>
            <person name="Li J.Y."/>
            <person name="Li M.Y."/>
            <person name="Jade Lu M.Y."/>
            <person name="Nakayashiki H."/>
            <person name="Li W.H."/>
        </authorList>
    </citation>
    <scope>NUCLEOTIDE SEQUENCE [LARGE SCALE GENOMIC DNA]</scope>
    <source>
        <strain evidence="2">MZ5-1-6</strain>
    </source>
</reference>
<feature type="region of interest" description="Disordered" evidence="1">
    <location>
        <begin position="33"/>
        <end position="63"/>
    </location>
</feature>
<feature type="compositionally biased region" description="Low complexity" evidence="1">
    <location>
        <begin position="42"/>
        <end position="58"/>
    </location>
</feature>
<gene>
    <name evidence="2" type="ORF">PoMZ_08833</name>
</gene>
<evidence type="ECO:0000313" key="2">
    <source>
        <dbReference type="EMBL" id="QBZ61875.1"/>
    </source>
</evidence>
<feature type="compositionally biased region" description="Low complexity" evidence="1">
    <location>
        <begin position="82"/>
        <end position="103"/>
    </location>
</feature>
<feature type="region of interest" description="Disordered" evidence="1">
    <location>
        <begin position="82"/>
        <end position="120"/>
    </location>
</feature>
<name>A0A4P7NIN3_PYROR</name>
<dbReference type="Proteomes" id="UP000294847">
    <property type="component" value="Chromosome 4"/>
</dbReference>
<accession>A0A4P7NIN3</accession>
<proteinExistence type="predicted"/>
<dbReference type="EMBL" id="CP034207">
    <property type="protein sequence ID" value="QBZ61875.1"/>
    <property type="molecule type" value="Genomic_DNA"/>
</dbReference>
<organism evidence="2 3">
    <name type="scientific">Pyricularia oryzae</name>
    <name type="common">Rice blast fungus</name>
    <name type="synonym">Magnaporthe oryzae</name>
    <dbReference type="NCBI Taxonomy" id="318829"/>
    <lineage>
        <taxon>Eukaryota</taxon>
        <taxon>Fungi</taxon>
        <taxon>Dikarya</taxon>
        <taxon>Ascomycota</taxon>
        <taxon>Pezizomycotina</taxon>
        <taxon>Sordariomycetes</taxon>
        <taxon>Sordariomycetidae</taxon>
        <taxon>Magnaporthales</taxon>
        <taxon>Pyriculariaceae</taxon>
        <taxon>Pyricularia</taxon>
    </lineage>
</organism>